<name>A0A8H6YX18_9AGAR</name>
<proteinExistence type="predicted"/>
<evidence type="ECO:0000313" key="4">
    <source>
        <dbReference type="Proteomes" id="UP000623467"/>
    </source>
</evidence>
<keyword evidence="2" id="KW-1133">Transmembrane helix</keyword>
<protein>
    <submittedName>
        <fullName evidence="3">Uncharacterized protein</fullName>
    </submittedName>
</protein>
<evidence type="ECO:0000313" key="3">
    <source>
        <dbReference type="EMBL" id="KAF7366797.1"/>
    </source>
</evidence>
<sequence>MVSHSPSSSASSSASHLSSSTASLSFSSASLSSSTASLSSSVASVLSSVTDFASSATASASASSNARTGLKQMNEAQIGGFIAAGIAAVCLAATMVGLIYRCLNRRTARREAVIGTTDVSSFTQGNKGTISLDSFDSHKTQPESETAHLLDPWSTAV</sequence>
<keyword evidence="2" id="KW-0812">Transmembrane</keyword>
<dbReference type="AlphaFoldDB" id="A0A8H6YX18"/>
<organism evidence="3 4">
    <name type="scientific">Mycena sanguinolenta</name>
    <dbReference type="NCBI Taxonomy" id="230812"/>
    <lineage>
        <taxon>Eukaryota</taxon>
        <taxon>Fungi</taxon>
        <taxon>Dikarya</taxon>
        <taxon>Basidiomycota</taxon>
        <taxon>Agaricomycotina</taxon>
        <taxon>Agaricomycetes</taxon>
        <taxon>Agaricomycetidae</taxon>
        <taxon>Agaricales</taxon>
        <taxon>Marasmiineae</taxon>
        <taxon>Mycenaceae</taxon>
        <taxon>Mycena</taxon>
    </lineage>
</organism>
<feature type="transmembrane region" description="Helical" evidence="2">
    <location>
        <begin position="78"/>
        <end position="100"/>
    </location>
</feature>
<reference evidence="3" key="1">
    <citation type="submission" date="2020-05" db="EMBL/GenBank/DDBJ databases">
        <title>Mycena genomes resolve the evolution of fungal bioluminescence.</title>
        <authorList>
            <person name="Tsai I.J."/>
        </authorList>
    </citation>
    <scope>NUCLEOTIDE SEQUENCE</scope>
    <source>
        <strain evidence="3">160909Yilan</strain>
    </source>
</reference>
<comment type="caution">
    <text evidence="3">The sequence shown here is derived from an EMBL/GenBank/DDBJ whole genome shotgun (WGS) entry which is preliminary data.</text>
</comment>
<accession>A0A8H6YX18</accession>
<evidence type="ECO:0000256" key="1">
    <source>
        <dbReference type="SAM" id="MobiDB-lite"/>
    </source>
</evidence>
<dbReference type="OrthoDB" id="3098470at2759"/>
<dbReference type="EMBL" id="JACAZH010000006">
    <property type="protein sequence ID" value="KAF7366797.1"/>
    <property type="molecule type" value="Genomic_DNA"/>
</dbReference>
<feature type="compositionally biased region" description="Basic and acidic residues" evidence="1">
    <location>
        <begin position="136"/>
        <end position="148"/>
    </location>
</feature>
<keyword evidence="4" id="KW-1185">Reference proteome</keyword>
<gene>
    <name evidence="3" type="ORF">MSAN_00938000</name>
</gene>
<evidence type="ECO:0000256" key="2">
    <source>
        <dbReference type="SAM" id="Phobius"/>
    </source>
</evidence>
<keyword evidence="2" id="KW-0472">Membrane</keyword>
<dbReference type="Proteomes" id="UP000623467">
    <property type="component" value="Unassembled WGS sequence"/>
</dbReference>
<feature type="region of interest" description="Disordered" evidence="1">
    <location>
        <begin position="136"/>
        <end position="157"/>
    </location>
</feature>